<dbReference type="GO" id="GO:0005524">
    <property type="term" value="F:ATP binding"/>
    <property type="evidence" value="ECO:0007669"/>
    <property type="project" value="UniProtKB-KW"/>
</dbReference>
<gene>
    <name evidence="6" type="ORF">S01H4_09559</name>
</gene>
<comment type="similarity">
    <text evidence="1">Belongs to the ABC transporter superfamily.</text>
</comment>
<feature type="non-terminal residue" evidence="6">
    <location>
        <position position="85"/>
    </location>
</feature>
<keyword evidence="3" id="KW-0547">Nucleotide-binding</keyword>
<dbReference type="InterPro" id="IPR050763">
    <property type="entry name" value="ABC_transporter_ATP-binding"/>
</dbReference>
<evidence type="ECO:0000256" key="4">
    <source>
        <dbReference type="ARBA" id="ARBA00022840"/>
    </source>
</evidence>
<keyword evidence="2" id="KW-0813">Transport</keyword>
<dbReference type="PANTHER" id="PTHR42711:SF5">
    <property type="entry name" value="ABC TRANSPORTER ATP-BINDING PROTEIN NATA"/>
    <property type="match status" value="1"/>
</dbReference>
<evidence type="ECO:0000259" key="5">
    <source>
        <dbReference type="Pfam" id="PF00005"/>
    </source>
</evidence>
<evidence type="ECO:0000256" key="2">
    <source>
        <dbReference type="ARBA" id="ARBA00022448"/>
    </source>
</evidence>
<dbReference type="AlphaFoldDB" id="X1AAR0"/>
<proteinExistence type="inferred from homology"/>
<dbReference type="InterPro" id="IPR027417">
    <property type="entry name" value="P-loop_NTPase"/>
</dbReference>
<dbReference type="PANTHER" id="PTHR42711">
    <property type="entry name" value="ABC TRANSPORTER ATP-BINDING PROTEIN"/>
    <property type="match status" value="1"/>
</dbReference>
<organism evidence="6">
    <name type="scientific">marine sediment metagenome</name>
    <dbReference type="NCBI Taxonomy" id="412755"/>
    <lineage>
        <taxon>unclassified sequences</taxon>
        <taxon>metagenomes</taxon>
        <taxon>ecological metagenomes</taxon>
    </lineage>
</organism>
<keyword evidence="4" id="KW-0067">ATP-binding</keyword>
<sequence length="85" mass="8979">MSKIVVETQGLTKEFDGLYAVNGLSLKINESEIFGLLGPNGAGKTTTVRLLTGMLEPSSGNASVLGLNSLTQSNQIRERVGILTE</sequence>
<comment type="caution">
    <text evidence="6">The sequence shown here is derived from an EMBL/GenBank/DDBJ whole genome shotgun (WGS) entry which is preliminary data.</text>
</comment>
<dbReference type="EMBL" id="BART01003479">
    <property type="protein sequence ID" value="GAG57226.1"/>
    <property type="molecule type" value="Genomic_DNA"/>
</dbReference>
<dbReference type="InterPro" id="IPR003439">
    <property type="entry name" value="ABC_transporter-like_ATP-bd"/>
</dbReference>
<reference evidence="6" key="1">
    <citation type="journal article" date="2014" name="Front. Microbiol.">
        <title>High frequency of phylogenetically diverse reductive dehalogenase-homologous genes in deep subseafloor sedimentary metagenomes.</title>
        <authorList>
            <person name="Kawai M."/>
            <person name="Futagami T."/>
            <person name="Toyoda A."/>
            <person name="Takaki Y."/>
            <person name="Nishi S."/>
            <person name="Hori S."/>
            <person name="Arai W."/>
            <person name="Tsubouchi T."/>
            <person name="Morono Y."/>
            <person name="Uchiyama I."/>
            <person name="Ito T."/>
            <person name="Fujiyama A."/>
            <person name="Inagaki F."/>
            <person name="Takami H."/>
        </authorList>
    </citation>
    <scope>NUCLEOTIDE SEQUENCE</scope>
    <source>
        <strain evidence="6">Expedition CK06-06</strain>
    </source>
</reference>
<accession>X1AAR0</accession>
<feature type="domain" description="ABC transporter" evidence="5">
    <location>
        <begin position="22"/>
        <end position="84"/>
    </location>
</feature>
<evidence type="ECO:0000313" key="6">
    <source>
        <dbReference type="EMBL" id="GAG57226.1"/>
    </source>
</evidence>
<name>X1AAR0_9ZZZZ</name>
<protein>
    <recommendedName>
        <fullName evidence="5">ABC transporter domain-containing protein</fullName>
    </recommendedName>
</protein>
<dbReference type="Gene3D" id="3.40.50.300">
    <property type="entry name" value="P-loop containing nucleotide triphosphate hydrolases"/>
    <property type="match status" value="1"/>
</dbReference>
<evidence type="ECO:0000256" key="3">
    <source>
        <dbReference type="ARBA" id="ARBA00022741"/>
    </source>
</evidence>
<evidence type="ECO:0000256" key="1">
    <source>
        <dbReference type="ARBA" id="ARBA00005417"/>
    </source>
</evidence>
<dbReference type="Pfam" id="PF00005">
    <property type="entry name" value="ABC_tran"/>
    <property type="match status" value="1"/>
</dbReference>
<dbReference type="SUPFAM" id="SSF52540">
    <property type="entry name" value="P-loop containing nucleoside triphosphate hydrolases"/>
    <property type="match status" value="1"/>
</dbReference>
<dbReference type="GO" id="GO:0016887">
    <property type="term" value="F:ATP hydrolysis activity"/>
    <property type="evidence" value="ECO:0007669"/>
    <property type="project" value="InterPro"/>
</dbReference>